<dbReference type="PANTHER" id="PTHR10746">
    <property type="entry name" value="50S RIBOSOMAL PROTEIN L4"/>
    <property type="match status" value="1"/>
</dbReference>
<gene>
    <name evidence="5" type="ORF">MNBD_IGNAVI01-2370</name>
</gene>
<dbReference type="GO" id="GO:0005840">
    <property type="term" value="C:ribosome"/>
    <property type="evidence" value="ECO:0007669"/>
    <property type="project" value="UniProtKB-KW"/>
</dbReference>
<accession>A0A3B1CI71</accession>
<protein>
    <submittedName>
        <fullName evidence="5">LSU ribosomal protein L4p (L1e)</fullName>
    </submittedName>
</protein>
<dbReference type="NCBIfam" id="TIGR03953">
    <property type="entry name" value="rplD_bact"/>
    <property type="match status" value="1"/>
</dbReference>
<name>A0A3B1CI71_9ZZZZ</name>
<dbReference type="GO" id="GO:1990904">
    <property type="term" value="C:ribonucleoprotein complex"/>
    <property type="evidence" value="ECO:0007669"/>
    <property type="project" value="UniProtKB-KW"/>
</dbReference>
<dbReference type="InterPro" id="IPR002136">
    <property type="entry name" value="Ribosomal_uL4"/>
</dbReference>
<dbReference type="AlphaFoldDB" id="A0A3B1CI71"/>
<keyword evidence="3" id="KW-0687">Ribonucleoprotein</keyword>
<evidence type="ECO:0000256" key="4">
    <source>
        <dbReference type="SAM" id="MobiDB-lite"/>
    </source>
</evidence>
<dbReference type="SUPFAM" id="SSF52166">
    <property type="entry name" value="Ribosomal protein L4"/>
    <property type="match status" value="1"/>
</dbReference>
<dbReference type="EMBL" id="UOGD01000256">
    <property type="protein sequence ID" value="VAX23668.1"/>
    <property type="molecule type" value="Genomic_DNA"/>
</dbReference>
<feature type="region of interest" description="Disordered" evidence="4">
    <location>
        <begin position="45"/>
        <end position="96"/>
    </location>
</feature>
<evidence type="ECO:0000256" key="3">
    <source>
        <dbReference type="ARBA" id="ARBA00023274"/>
    </source>
</evidence>
<evidence type="ECO:0000256" key="1">
    <source>
        <dbReference type="ARBA" id="ARBA00010528"/>
    </source>
</evidence>
<dbReference type="HAMAP" id="MF_01328_B">
    <property type="entry name" value="Ribosomal_uL4_B"/>
    <property type="match status" value="1"/>
</dbReference>
<evidence type="ECO:0000256" key="2">
    <source>
        <dbReference type="ARBA" id="ARBA00022980"/>
    </source>
</evidence>
<evidence type="ECO:0000313" key="5">
    <source>
        <dbReference type="EMBL" id="VAX23668.1"/>
    </source>
</evidence>
<dbReference type="Pfam" id="PF00573">
    <property type="entry name" value="Ribosomal_L4"/>
    <property type="match status" value="1"/>
</dbReference>
<dbReference type="Gene3D" id="3.40.1370.10">
    <property type="match status" value="1"/>
</dbReference>
<dbReference type="InterPro" id="IPR013005">
    <property type="entry name" value="Ribosomal_uL4-like"/>
</dbReference>
<reference evidence="5" key="1">
    <citation type="submission" date="2018-06" db="EMBL/GenBank/DDBJ databases">
        <authorList>
            <person name="Zhirakovskaya E."/>
        </authorList>
    </citation>
    <scope>NUCLEOTIDE SEQUENCE</scope>
</reference>
<dbReference type="PANTHER" id="PTHR10746:SF6">
    <property type="entry name" value="LARGE RIBOSOMAL SUBUNIT PROTEIN UL4M"/>
    <property type="match status" value="1"/>
</dbReference>
<keyword evidence="2 5" id="KW-0689">Ribosomal protein</keyword>
<proteinExistence type="inferred from homology"/>
<feature type="compositionally biased region" description="Basic residues" evidence="4">
    <location>
        <begin position="60"/>
        <end position="71"/>
    </location>
</feature>
<dbReference type="GO" id="GO:0003735">
    <property type="term" value="F:structural constituent of ribosome"/>
    <property type="evidence" value="ECO:0007669"/>
    <property type="project" value="InterPro"/>
</dbReference>
<comment type="similarity">
    <text evidence="1">Belongs to the universal ribosomal protein uL4 family.</text>
</comment>
<sequence>MKLDVYKIDGDQTGDSIELSDEIFGIEPNDHVIYLAVKAYLANRRQGTHKTKERSDVRGGGRKPWRQKGRGTARAGTTRSPIWIGGGTIFGPKPRNYRQKLNKKVKKLARKSALSHKAKADQIIVVEDFNFEVPKTKDFEEMLDALKIKGKKTLLLTHERQENVYKSGRNINKVNILEAQNASTYDLLNNQVLLLQKSAVDKLVSLFN</sequence>
<organism evidence="5">
    <name type="scientific">hydrothermal vent metagenome</name>
    <dbReference type="NCBI Taxonomy" id="652676"/>
    <lineage>
        <taxon>unclassified sequences</taxon>
        <taxon>metagenomes</taxon>
        <taxon>ecological metagenomes</taxon>
    </lineage>
</organism>
<dbReference type="GO" id="GO:0006412">
    <property type="term" value="P:translation"/>
    <property type="evidence" value="ECO:0007669"/>
    <property type="project" value="InterPro"/>
</dbReference>
<dbReference type="InterPro" id="IPR023574">
    <property type="entry name" value="Ribosomal_uL4_dom_sf"/>
</dbReference>